<accession>A0ABR5ITM4</accession>
<evidence type="ECO:0000313" key="2">
    <source>
        <dbReference type="Proteomes" id="UP000037020"/>
    </source>
</evidence>
<gene>
    <name evidence="1" type="ORF">ADK38_43045</name>
</gene>
<protein>
    <recommendedName>
        <fullName evidence="3">Orc1-like AAA ATPase domain-containing protein</fullName>
    </recommendedName>
</protein>
<feature type="non-terminal residue" evidence="1">
    <location>
        <position position="91"/>
    </location>
</feature>
<dbReference type="Proteomes" id="UP000037020">
    <property type="component" value="Unassembled WGS sequence"/>
</dbReference>
<dbReference type="EMBL" id="LGUT01004197">
    <property type="protein sequence ID" value="KOG57199.1"/>
    <property type="molecule type" value="Genomic_DNA"/>
</dbReference>
<evidence type="ECO:0008006" key="3">
    <source>
        <dbReference type="Google" id="ProtNLM"/>
    </source>
</evidence>
<reference evidence="1 2" key="1">
    <citation type="submission" date="2015-07" db="EMBL/GenBank/DDBJ databases">
        <authorList>
            <person name="Ju K.-S."/>
            <person name="Doroghazi J.R."/>
            <person name="Metcalf W.W."/>
        </authorList>
    </citation>
    <scope>NUCLEOTIDE SEQUENCE [LARGE SCALE GENOMIC DNA]</scope>
    <source>
        <strain evidence="1 2">NRRL B-3589</strain>
    </source>
</reference>
<sequence length="91" mass="9062">MPGPAGAVAASEGSIAALRIGQVVVGGPARPPVRWPHQVGVIPGRADCFQHRLAVDDLDAAVADGGTAVLCQVLSGTGGVGKTQLAAHYAR</sequence>
<keyword evidence="2" id="KW-1185">Reference proteome</keyword>
<proteinExistence type="predicted"/>
<name>A0ABR5ITM4_9ACTN</name>
<evidence type="ECO:0000313" key="1">
    <source>
        <dbReference type="EMBL" id="KOG57199.1"/>
    </source>
</evidence>
<organism evidence="1 2">
    <name type="scientific">Streptomyces varsoviensis</name>
    <dbReference type="NCBI Taxonomy" id="67373"/>
    <lineage>
        <taxon>Bacteria</taxon>
        <taxon>Bacillati</taxon>
        <taxon>Actinomycetota</taxon>
        <taxon>Actinomycetes</taxon>
        <taxon>Kitasatosporales</taxon>
        <taxon>Streptomycetaceae</taxon>
        <taxon>Streptomyces</taxon>
    </lineage>
</organism>
<comment type="caution">
    <text evidence="1">The sequence shown here is derived from an EMBL/GenBank/DDBJ whole genome shotgun (WGS) entry which is preliminary data.</text>
</comment>